<sequence length="354" mass="39953">VNHAPVGCSVREHQFSTMDQTSLKCFRTMLAGILLLALFGSAQAALNIMGMPMSVHPIGDVMDFSMGKKDAMEECEDEEEEYPPPKSQGDDNGASGSCLDVKPSAWTLSNMYRDQPLYMNFRPRTEEAMLIDNICYTFFPLPDDQFTYVMYSSTVYRDGSNLIESDIVTDVQLGIFRAASPYCTYKDHVLGYAGCDTFVMYRCYLSNDCRSKVGLFTFGLSQSCKQISISCLQKIEDIIQGNGIPEQDYVALPMKLPTRCVFDPVCTFKGEVEFFNTIGITKTEIIAAPEVIYIEEEIPITIVEEIVPEIVVTQVAPTPTPAPVSYFPEYPINPYYGYSRPFNGYRNYRYGYYR</sequence>
<protein>
    <submittedName>
        <fullName evidence="3">Uncharacterized protein</fullName>
    </submittedName>
</protein>
<gene>
    <name evidence="3" type="ORF">g.15582</name>
</gene>
<reference evidence="3" key="1">
    <citation type="submission" date="2015-11" db="EMBL/GenBank/DDBJ databases">
        <title>De novo transcriptome assembly of four potential Pierce s Disease insect vectors from Arizona vineyards.</title>
        <authorList>
            <person name="Tassone E.E."/>
        </authorList>
    </citation>
    <scope>NUCLEOTIDE SEQUENCE</scope>
</reference>
<organism evidence="3">
    <name type="scientific">Graphocephala atropunctata</name>
    <dbReference type="NCBI Taxonomy" id="36148"/>
    <lineage>
        <taxon>Eukaryota</taxon>
        <taxon>Metazoa</taxon>
        <taxon>Ecdysozoa</taxon>
        <taxon>Arthropoda</taxon>
        <taxon>Hexapoda</taxon>
        <taxon>Insecta</taxon>
        <taxon>Pterygota</taxon>
        <taxon>Neoptera</taxon>
        <taxon>Paraneoptera</taxon>
        <taxon>Hemiptera</taxon>
        <taxon>Auchenorrhyncha</taxon>
        <taxon>Membracoidea</taxon>
        <taxon>Cicadellidae</taxon>
        <taxon>Cicadellinae</taxon>
        <taxon>Cicadellini</taxon>
        <taxon>Graphocephala</taxon>
    </lineage>
</organism>
<proteinExistence type="predicted"/>
<feature type="non-terminal residue" evidence="3">
    <location>
        <position position="1"/>
    </location>
</feature>
<feature type="transmembrane region" description="Helical" evidence="2">
    <location>
        <begin position="26"/>
        <end position="46"/>
    </location>
</feature>
<evidence type="ECO:0000256" key="1">
    <source>
        <dbReference type="SAM" id="MobiDB-lite"/>
    </source>
</evidence>
<accession>A0A1B6MLL8</accession>
<keyword evidence="2" id="KW-0812">Transmembrane</keyword>
<feature type="compositionally biased region" description="Acidic residues" evidence="1">
    <location>
        <begin position="73"/>
        <end position="82"/>
    </location>
</feature>
<feature type="region of interest" description="Disordered" evidence="1">
    <location>
        <begin position="70"/>
        <end position="97"/>
    </location>
</feature>
<evidence type="ECO:0000313" key="3">
    <source>
        <dbReference type="EMBL" id="JAT36755.1"/>
    </source>
</evidence>
<dbReference type="EMBL" id="GEBQ01003222">
    <property type="protein sequence ID" value="JAT36755.1"/>
    <property type="molecule type" value="Transcribed_RNA"/>
</dbReference>
<name>A0A1B6MLL8_9HEMI</name>
<dbReference type="AlphaFoldDB" id="A0A1B6MLL8"/>
<keyword evidence="2" id="KW-1133">Transmembrane helix</keyword>
<keyword evidence="2" id="KW-0472">Membrane</keyword>
<evidence type="ECO:0000256" key="2">
    <source>
        <dbReference type="SAM" id="Phobius"/>
    </source>
</evidence>